<dbReference type="WBParaSite" id="Hba_05768">
    <property type="protein sequence ID" value="Hba_05768"/>
    <property type="gene ID" value="Hba_05768"/>
</dbReference>
<proteinExistence type="predicted"/>
<protein>
    <submittedName>
        <fullName evidence="2">Uncharacterized protein</fullName>
    </submittedName>
</protein>
<accession>A0A1I7WKV8</accession>
<name>A0A1I7WKV8_HETBA</name>
<evidence type="ECO:0000313" key="1">
    <source>
        <dbReference type="Proteomes" id="UP000095283"/>
    </source>
</evidence>
<dbReference type="Proteomes" id="UP000095283">
    <property type="component" value="Unplaced"/>
</dbReference>
<sequence>MIDYFYINNSSELGNFSLRNDNYFLCILFYDNPLLLSSRNIAGYSKNGIAEDNKVVKV</sequence>
<reference evidence="2" key="1">
    <citation type="submission" date="2016-11" db="UniProtKB">
        <authorList>
            <consortium name="WormBaseParasite"/>
        </authorList>
    </citation>
    <scope>IDENTIFICATION</scope>
</reference>
<keyword evidence="1" id="KW-1185">Reference proteome</keyword>
<dbReference type="AlphaFoldDB" id="A0A1I7WKV8"/>
<organism evidence="1 2">
    <name type="scientific">Heterorhabditis bacteriophora</name>
    <name type="common">Entomopathogenic nematode worm</name>
    <dbReference type="NCBI Taxonomy" id="37862"/>
    <lineage>
        <taxon>Eukaryota</taxon>
        <taxon>Metazoa</taxon>
        <taxon>Ecdysozoa</taxon>
        <taxon>Nematoda</taxon>
        <taxon>Chromadorea</taxon>
        <taxon>Rhabditida</taxon>
        <taxon>Rhabditina</taxon>
        <taxon>Rhabditomorpha</taxon>
        <taxon>Strongyloidea</taxon>
        <taxon>Heterorhabditidae</taxon>
        <taxon>Heterorhabditis</taxon>
    </lineage>
</organism>
<evidence type="ECO:0000313" key="2">
    <source>
        <dbReference type="WBParaSite" id="Hba_05768"/>
    </source>
</evidence>